<reference evidence="7" key="2">
    <citation type="submission" date="2015-03" db="EMBL/GenBank/DDBJ databases">
        <authorList>
            <person name="Murphy D."/>
        </authorList>
    </citation>
    <scope>NUCLEOTIDE SEQUENCE [LARGE SCALE GENOMIC DNA]</scope>
    <source>
        <strain evidence="7">K00500041</strain>
    </source>
</reference>
<dbReference type="Proteomes" id="UP000044938">
    <property type="component" value="Unassembled WGS sequence"/>
</dbReference>
<sequence>MTTLPALGYLSGALLHALVDYPTFSDRVLRCGAC</sequence>
<evidence type="ECO:0000313" key="14">
    <source>
        <dbReference type="Proteomes" id="UP000044938"/>
    </source>
</evidence>
<evidence type="ECO:0000313" key="17">
    <source>
        <dbReference type="Proteomes" id="UP000050139"/>
    </source>
</evidence>
<dbReference type="EMBL" id="COPH01000010">
    <property type="protein sequence ID" value="CLV95515.1"/>
    <property type="molecule type" value="Genomic_DNA"/>
</dbReference>
<dbReference type="EMBL" id="CNFU01000399">
    <property type="protein sequence ID" value="CKR75492.1"/>
    <property type="molecule type" value="Genomic_DNA"/>
</dbReference>
<evidence type="ECO:0000313" key="8">
    <source>
        <dbReference type="EMBL" id="COW48269.1"/>
    </source>
</evidence>
<reference evidence="1 20" key="6">
    <citation type="submission" date="2017-10" db="EMBL/GenBank/DDBJ databases">
        <title>Clinical isolate obtained from a human patient with meningeal tuberculosis in michoacan, Mexico.</title>
        <authorList>
            <person name="Guillen-Nepita A.L."/>
            <person name="Negrete-Paz A.M."/>
            <person name="Vazquez-Marrufo G."/>
            <person name="Cruz-Hernandez A."/>
            <person name="Fresia P."/>
            <person name="Naya H."/>
            <person name="Vazquez-Garciduenas M.S."/>
        </authorList>
    </citation>
    <scope>NUCLEOTIDE SEQUENCE [LARGE SCALE GENOMIC DNA]</scope>
    <source>
        <strain evidence="20">Beijing/MYC004</strain>
        <strain evidence="1">MYC004</strain>
    </source>
</reference>
<reference evidence="10 19" key="5">
    <citation type="submission" date="2017-02" db="EMBL/GenBank/DDBJ databases">
        <title>Protein polymorphisms may explain contrasting epidemiological fitness of two variants of a multidrug-resistant Mycobacterium tuberculosis strain.</title>
        <authorList>
            <person name="Bigi M.M."/>
            <person name="Lopez B."/>
            <person name="Blanco F.C."/>
            <person name="Sasiain M.C."/>
            <person name="De La Barrera S."/>
            <person name="Ritacco V."/>
            <person name="Bigi F."/>
            <person name="Soria M.A."/>
        </authorList>
    </citation>
    <scope>NUCLEOTIDE SEQUENCE [LARGE SCALE GENOMIC DNA]</scope>
    <source>
        <strain evidence="10 19">6548</strain>
    </source>
</reference>
<evidence type="ECO:0000313" key="12">
    <source>
        <dbReference type="Proteomes" id="UP000039021"/>
    </source>
</evidence>
<dbReference type="EMBL" id="CSAJ01000371">
    <property type="protein sequence ID" value="COW48269.1"/>
    <property type="molecule type" value="Genomic_DNA"/>
</dbReference>
<reference evidence="5 17" key="1">
    <citation type="submission" date="2015-03" db="EMBL/GenBank/DDBJ databases">
        <authorList>
            <consortium name="Pathogen Informatics"/>
            <person name="Murphy D."/>
        </authorList>
    </citation>
    <scope>NUCLEOTIDE SEQUENCE [LARGE SCALE GENOMIC DNA]</scope>
    <source>
        <strain evidence="5 17">0268S</strain>
        <strain evidence="9">N09902308</strain>
    </source>
</reference>
<dbReference type="Proteomes" id="UP000189452">
    <property type="component" value="Chromosome"/>
</dbReference>
<dbReference type="EMBL" id="CP024614">
    <property type="protein sequence ID" value="AUS51943.1"/>
    <property type="molecule type" value="Genomic_DNA"/>
</dbReference>
<dbReference type="EMBL" id="CSAE01000520">
    <property type="protein sequence ID" value="COW43532.1"/>
    <property type="molecule type" value="Genomic_DNA"/>
</dbReference>
<dbReference type="EMBL" id="CSBK01002670">
    <property type="protein sequence ID" value="CPA08420.1"/>
    <property type="molecule type" value="Genomic_DNA"/>
</dbReference>
<evidence type="ECO:0000313" key="4">
    <source>
        <dbReference type="EMBL" id="CKT37270.1"/>
    </source>
</evidence>
<dbReference type="Proteomes" id="UP000236349">
    <property type="component" value="Chromosome"/>
</dbReference>
<dbReference type="Proteomes" id="UP000039021">
    <property type="component" value="Unassembled WGS sequence"/>
</dbReference>
<evidence type="ECO:0000313" key="3">
    <source>
        <dbReference type="EMBL" id="CKR75492.1"/>
    </source>
</evidence>
<gene>
    <name evidence="10" type="ORF">A4S10_02895</name>
    <name evidence="1" type="ORF">CAB90_03109</name>
    <name evidence="6" type="ORF">ERS007661_01481</name>
    <name evidence="2" type="ORF">ERS007688_01398</name>
    <name evidence="7" type="ORF">ERS007703_03649</name>
    <name evidence="8" type="ORF">ERS007720_02718</name>
    <name evidence="9" type="ORF">ERS007739_04356</name>
    <name evidence="4" type="ORF">ERS027659_04316</name>
    <name evidence="3" type="ORF">ERS027661_02040</name>
    <name evidence="5" type="ORF">ERS094118_01598</name>
</gene>
<dbReference type="Proteomes" id="UP000046947">
    <property type="component" value="Unassembled WGS sequence"/>
</dbReference>
<evidence type="ECO:0000313" key="15">
    <source>
        <dbReference type="Proteomes" id="UP000046947"/>
    </source>
</evidence>
<dbReference type="EMBL" id="LWDQ01000001">
    <property type="protein sequence ID" value="OMH60711.1"/>
    <property type="molecule type" value="Genomic_DNA"/>
</dbReference>
<dbReference type="EMBL" id="CFOH01000175">
    <property type="protein sequence ID" value="CFE49254.1"/>
    <property type="molecule type" value="Genomic_DNA"/>
</dbReference>
<dbReference type="Proteomes" id="UP000050139">
    <property type="component" value="Unassembled WGS sequence"/>
</dbReference>
<dbReference type="EMBL" id="CQQC01000416">
    <property type="protein sequence ID" value="CNU99764.1"/>
    <property type="molecule type" value="Genomic_DNA"/>
</dbReference>
<evidence type="ECO:0000313" key="11">
    <source>
        <dbReference type="Proteomes" id="UP000038802"/>
    </source>
</evidence>
<evidence type="ECO:0000313" key="13">
    <source>
        <dbReference type="Proteomes" id="UP000039217"/>
    </source>
</evidence>
<evidence type="ECO:0000313" key="18">
    <source>
        <dbReference type="Proteomes" id="UP000050164"/>
    </source>
</evidence>
<protein>
    <submittedName>
        <fullName evidence="5">Uncharacterized protein</fullName>
    </submittedName>
</protein>
<evidence type="ECO:0000313" key="10">
    <source>
        <dbReference type="EMBL" id="OMH60711.1"/>
    </source>
</evidence>
<evidence type="ECO:0000313" key="5">
    <source>
        <dbReference type="EMBL" id="CLV95515.1"/>
    </source>
</evidence>
<dbReference type="Proteomes" id="UP000050164">
    <property type="component" value="Unassembled WGS sequence"/>
</dbReference>
<organism evidence="5 17">
    <name type="scientific">Mycobacterium tuberculosis</name>
    <dbReference type="NCBI Taxonomy" id="1773"/>
    <lineage>
        <taxon>Bacteria</taxon>
        <taxon>Bacillati</taxon>
        <taxon>Actinomycetota</taxon>
        <taxon>Actinomycetes</taxon>
        <taxon>Mycobacteriales</taxon>
        <taxon>Mycobacteriaceae</taxon>
        <taxon>Mycobacterium</taxon>
        <taxon>Mycobacterium tuberculosis complex</taxon>
    </lineage>
</organism>
<proteinExistence type="predicted"/>
<evidence type="ECO:0000313" key="19">
    <source>
        <dbReference type="Proteomes" id="UP000189452"/>
    </source>
</evidence>
<reference evidence="10 19" key="4">
    <citation type="submission" date="2016-04" db="EMBL/GenBank/DDBJ databases">
        <authorList>
            <person name="Bigi M."/>
            <person name="Bigi F."/>
            <person name="Soria M.A."/>
        </authorList>
    </citation>
    <scope>NUCLEOTIDE SEQUENCE [LARGE SCALE GENOMIC DNA]</scope>
    <source>
        <strain evidence="10 19">6548</strain>
    </source>
</reference>
<evidence type="ECO:0000313" key="16">
    <source>
        <dbReference type="Proteomes" id="UP000049023"/>
    </source>
</evidence>
<dbReference type="AlphaFoldDB" id="A0A0E7YCB9"/>
<evidence type="ECO:0000313" key="20">
    <source>
        <dbReference type="Proteomes" id="UP000236349"/>
    </source>
</evidence>
<dbReference type="Proteomes" id="UP000049023">
    <property type="component" value="Unassembled WGS sequence"/>
</dbReference>
<dbReference type="Proteomes" id="UP000038802">
    <property type="component" value="Unassembled WGS sequence"/>
</dbReference>
<evidence type="ECO:0000313" key="9">
    <source>
        <dbReference type="EMBL" id="CPA08420.1"/>
    </source>
</evidence>
<reference evidence="11 12" key="3">
    <citation type="submission" date="2015-03" db="EMBL/GenBank/DDBJ databases">
        <authorList>
            <consortium name="Pathogen Informatics"/>
        </authorList>
    </citation>
    <scope>NUCLEOTIDE SEQUENCE [LARGE SCALE GENOMIC DNA]</scope>
    <source>
        <strain evidence="4 18">Bir 185</strain>
        <strain evidence="3 16">Bir 187</strain>
        <strain evidence="6 13">D00501624</strain>
        <strain evidence="2 15">H09601792</strain>
        <strain evidence="11">K00500041</strain>
        <strain evidence="8 14">M09401471</strain>
        <strain evidence="12">N09902308</strain>
    </source>
</reference>
<evidence type="ECO:0000313" key="7">
    <source>
        <dbReference type="EMBL" id="COW43532.1"/>
    </source>
</evidence>
<evidence type="ECO:0000313" key="2">
    <source>
        <dbReference type="EMBL" id="CFE49254.1"/>
    </source>
</evidence>
<dbReference type="EMBL" id="CNFT01001512">
    <property type="protein sequence ID" value="CKT37270.1"/>
    <property type="molecule type" value="Genomic_DNA"/>
</dbReference>
<dbReference type="Proteomes" id="UP000039217">
    <property type="component" value="Unassembled WGS sequence"/>
</dbReference>
<name>A0A0E7YCB9_MYCTX</name>
<evidence type="ECO:0000313" key="6">
    <source>
        <dbReference type="EMBL" id="CNU99764.1"/>
    </source>
</evidence>
<dbReference type="PATRIC" id="fig|1773.2383.peg.3199"/>
<evidence type="ECO:0000313" key="1">
    <source>
        <dbReference type="EMBL" id="AUS51943.1"/>
    </source>
</evidence>
<accession>A0A0E7YCB9</accession>